<evidence type="ECO:0000256" key="2">
    <source>
        <dbReference type="ARBA" id="ARBA00022801"/>
    </source>
</evidence>
<sequence>CSECYGNMLNVDTTGALGTTVKADGVSCKNMEKYQAKMAKAGNGEGLAPAVIDCWCDLSRAGTELKDGPGHHGNAFGLTQAGKQYHNIGKPWNTEEHLGQDTEILYRMINPEKISMLDRGTAPQSGISAYNAGVNTVQTYNKMGIGKTHNYANDGDVRARFYRK</sequence>
<dbReference type="AlphaFoldDB" id="A0A8C5JTZ6"/>
<keyword evidence="4" id="KW-1185">Reference proteome</keyword>
<reference evidence="3" key="1">
    <citation type="submission" date="2025-08" db="UniProtKB">
        <authorList>
            <consortium name="Ensembl"/>
        </authorList>
    </citation>
    <scope>IDENTIFICATION</scope>
</reference>
<evidence type="ECO:0000313" key="3">
    <source>
        <dbReference type="Ensembl" id="ENSJHYP00000024324.1"/>
    </source>
</evidence>
<evidence type="ECO:0000256" key="1">
    <source>
        <dbReference type="ARBA" id="ARBA00022529"/>
    </source>
</evidence>
<dbReference type="Ensembl" id="ENSJHYT00000029321.1">
    <property type="protein sequence ID" value="ENSJHYP00000024324.1"/>
    <property type="gene ID" value="ENSJHYG00000018271.1"/>
</dbReference>
<organism evidence="3 4">
    <name type="scientific">Junco hyemalis</name>
    <name type="common">Dark-eyed junco</name>
    <dbReference type="NCBI Taxonomy" id="40217"/>
    <lineage>
        <taxon>Eukaryota</taxon>
        <taxon>Metazoa</taxon>
        <taxon>Chordata</taxon>
        <taxon>Craniata</taxon>
        <taxon>Vertebrata</taxon>
        <taxon>Euteleostomi</taxon>
        <taxon>Archelosauria</taxon>
        <taxon>Archosauria</taxon>
        <taxon>Dinosauria</taxon>
        <taxon>Saurischia</taxon>
        <taxon>Theropoda</taxon>
        <taxon>Coelurosauria</taxon>
        <taxon>Aves</taxon>
        <taxon>Neognathae</taxon>
        <taxon>Neoaves</taxon>
        <taxon>Telluraves</taxon>
        <taxon>Australaves</taxon>
        <taxon>Passeriformes</taxon>
        <taxon>Passerellidae</taxon>
        <taxon>Junco</taxon>
    </lineage>
</organism>
<reference evidence="3" key="2">
    <citation type="submission" date="2025-09" db="UniProtKB">
        <authorList>
            <consortium name="Ensembl"/>
        </authorList>
    </citation>
    <scope>IDENTIFICATION</scope>
</reference>
<dbReference type="PANTHER" id="PTHR31698">
    <property type="entry name" value="LYSOZYME G FAMILY MEMBER"/>
    <property type="match status" value="1"/>
</dbReference>
<proteinExistence type="predicted"/>
<dbReference type="PANTHER" id="PTHR31698:SF8">
    <property type="entry name" value="LYSOZYME G-RELATED"/>
    <property type="match status" value="1"/>
</dbReference>
<protein>
    <recommendedName>
        <fullName evidence="5">Lysozyme</fullName>
    </recommendedName>
</protein>
<dbReference type="OMA" id="IMTMETP"/>
<evidence type="ECO:0008006" key="5">
    <source>
        <dbReference type="Google" id="ProtNLM"/>
    </source>
</evidence>
<keyword evidence="2" id="KW-0378">Hydrolase</keyword>
<evidence type="ECO:0000313" key="4">
    <source>
        <dbReference type="Proteomes" id="UP000694408"/>
    </source>
</evidence>
<dbReference type="Gene3D" id="1.10.530.10">
    <property type="match status" value="1"/>
</dbReference>
<keyword evidence="1" id="KW-0929">Antimicrobial</keyword>
<accession>A0A8C5JTZ6</accession>
<dbReference type="Proteomes" id="UP000694408">
    <property type="component" value="Unplaced"/>
</dbReference>
<name>A0A8C5JTZ6_JUNHY</name>
<dbReference type="GO" id="GO:0016787">
    <property type="term" value="F:hydrolase activity"/>
    <property type="evidence" value="ECO:0007669"/>
    <property type="project" value="UniProtKB-KW"/>
</dbReference>